<dbReference type="InterPro" id="IPR050815">
    <property type="entry name" value="TF_fung"/>
</dbReference>
<keyword evidence="3" id="KW-0805">Transcription regulation</keyword>
<gene>
    <name evidence="7" type="ORF">D0Z07_8157</name>
</gene>
<sequence length="540" mass="60337">MTAFSLFHRPTFAAKVSSISSSSQQRALLASIHVQAMEMSDVLSHDHFRKLAEESIEEALSECLDESPPLCILQALILTTFQQLTNGVRGRSWRALHTCVSVAYDLHLHLVDKNVTTRNSNETEFILQEEKRRAWWTLWEFDVFASTIRKLPTAIDWANNETWLPVDDDLWFSNTSAISCTLNPDPAVAWKELKKSGNQGSKSWFIVINALMRCGHTIAFPSVYSCDTLHGEVSSVPETSRTVQSNLDVLSNSLYCLSSALPNYLSYNGEFLNFLPGRYLHNDSAKHSIHVMMNLCRFMLYHLIVFNSTYRNLGVASTPSSENLASAASLDRFSSLDNAAWNVYLTAASEIVTIIRNSSPKHVRYVNPFFSSTIWLAAAAQIISRKVGPDYVNPRVAESNLDVLQTNLAAYVSFWRVPGTLQQKLNVLNARMETVGGQVLNSEAFRSQTPPNETNIRLSGMNDAQYFNRRFPNIATSAMQYPAPASQTFSVPSTNHSQAPNGSVWATQQSLNFDGTIPDMTPSNIWGYGLDDLLIYGGFE</sequence>
<dbReference type="GO" id="GO:0005634">
    <property type="term" value="C:nucleus"/>
    <property type="evidence" value="ECO:0007669"/>
    <property type="project" value="UniProtKB-SubCell"/>
</dbReference>
<dbReference type="Proteomes" id="UP000785200">
    <property type="component" value="Unassembled WGS sequence"/>
</dbReference>
<keyword evidence="4" id="KW-0804">Transcription</keyword>
<evidence type="ECO:0000313" key="7">
    <source>
        <dbReference type="EMBL" id="KAG0646317.1"/>
    </source>
</evidence>
<comment type="caution">
    <text evidence="7">The sequence shown here is derived from an EMBL/GenBank/DDBJ whole genome shotgun (WGS) entry which is preliminary data.</text>
</comment>
<evidence type="ECO:0000259" key="6">
    <source>
        <dbReference type="Pfam" id="PF04082"/>
    </source>
</evidence>
<evidence type="ECO:0000256" key="5">
    <source>
        <dbReference type="ARBA" id="ARBA00023242"/>
    </source>
</evidence>
<evidence type="ECO:0000256" key="2">
    <source>
        <dbReference type="ARBA" id="ARBA00022723"/>
    </source>
</evidence>
<name>A0A9P7ATZ8_9HELO</name>
<comment type="subcellular location">
    <subcellularLocation>
        <location evidence="1">Nucleus</location>
    </subcellularLocation>
</comment>
<evidence type="ECO:0000256" key="4">
    <source>
        <dbReference type="ARBA" id="ARBA00023163"/>
    </source>
</evidence>
<dbReference type="EMBL" id="VNKQ01000016">
    <property type="protein sequence ID" value="KAG0646317.1"/>
    <property type="molecule type" value="Genomic_DNA"/>
</dbReference>
<dbReference type="GO" id="GO:0000981">
    <property type="term" value="F:DNA-binding transcription factor activity, RNA polymerase II-specific"/>
    <property type="evidence" value="ECO:0007669"/>
    <property type="project" value="InterPro"/>
</dbReference>
<dbReference type="InterPro" id="IPR007219">
    <property type="entry name" value="XnlR_reg_dom"/>
</dbReference>
<dbReference type="GO" id="GO:0008270">
    <property type="term" value="F:zinc ion binding"/>
    <property type="evidence" value="ECO:0007669"/>
    <property type="project" value="InterPro"/>
</dbReference>
<dbReference type="AlphaFoldDB" id="A0A9P7ATZ8"/>
<dbReference type="PANTHER" id="PTHR47338">
    <property type="entry name" value="ZN(II)2CYS6 TRANSCRIPTION FACTOR (EUROFUNG)-RELATED"/>
    <property type="match status" value="1"/>
</dbReference>
<dbReference type="CDD" id="cd12148">
    <property type="entry name" value="fungal_TF_MHR"/>
    <property type="match status" value="1"/>
</dbReference>
<keyword evidence="5" id="KW-0539">Nucleus</keyword>
<dbReference type="PANTHER" id="PTHR47338:SF10">
    <property type="entry name" value="TRANSCRIPTION FACTOR DOMAIN-CONTAINING PROTEIN-RELATED"/>
    <property type="match status" value="1"/>
</dbReference>
<evidence type="ECO:0000256" key="1">
    <source>
        <dbReference type="ARBA" id="ARBA00004123"/>
    </source>
</evidence>
<evidence type="ECO:0000313" key="8">
    <source>
        <dbReference type="Proteomes" id="UP000785200"/>
    </source>
</evidence>
<dbReference type="OrthoDB" id="3862662at2759"/>
<dbReference type="GO" id="GO:0003677">
    <property type="term" value="F:DNA binding"/>
    <property type="evidence" value="ECO:0007669"/>
    <property type="project" value="InterPro"/>
</dbReference>
<evidence type="ECO:0000256" key="3">
    <source>
        <dbReference type="ARBA" id="ARBA00023015"/>
    </source>
</evidence>
<reference evidence="7" key="1">
    <citation type="submission" date="2019-07" db="EMBL/GenBank/DDBJ databases">
        <title>Hyphodiscus hymeniophilus genome sequencing and assembly.</title>
        <authorList>
            <person name="Kramer G."/>
            <person name="Nodwell J."/>
        </authorList>
    </citation>
    <scope>NUCLEOTIDE SEQUENCE</scope>
    <source>
        <strain evidence="7">ATCC 34498</strain>
    </source>
</reference>
<organism evidence="7 8">
    <name type="scientific">Hyphodiscus hymeniophilus</name>
    <dbReference type="NCBI Taxonomy" id="353542"/>
    <lineage>
        <taxon>Eukaryota</taxon>
        <taxon>Fungi</taxon>
        <taxon>Dikarya</taxon>
        <taxon>Ascomycota</taxon>
        <taxon>Pezizomycotina</taxon>
        <taxon>Leotiomycetes</taxon>
        <taxon>Helotiales</taxon>
        <taxon>Hyphodiscaceae</taxon>
        <taxon>Hyphodiscus</taxon>
    </lineage>
</organism>
<dbReference type="GO" id="GO:0006351">
    <property type="term" value="P:DNA-templated transcription"/>
    <property type="evidence" value="ECO:0007669"/>
    <property type="project" value="InterPro"/>
</dbReference>
<keyword evidence="2" id="KW-0479">Metal-binding</keyword>
<keyword evidence="8" id="KW-1185">Reference proteome</keyword>
<accession>A0A9P7ATZ8</accession>
<dbReference type="Pfam" id="PF04082">
    <property type="entry name" value="Fungal_trans"/>
    <property type="match status" value="1"/>
</dbReference>
<proteinExistence type="predicted"/>
<feature type="domain" description="Xylanolytic transcriptional activator regulatory" evidence="6">
    <location>
        <begin position="4"/>
        <end position="239"/>
    </location>
</feature>
<protein>
    <recommendedName>
        <fullName evidence="6">Xylanolytic transcriptional activator regulatory domain-containing protein</fullName>
    </recommendedName>
</protein>